<dbReference type="GO" id="GO:0004674">
    <property type="term" value="F:protein serine/threonine kinase activity"/>
    <property type="evidence" value="ECO:0007669"/>
    <property type="project" value="UniProtKB-KW"/>
</dbReference>
<evidence type="ECO:0000256" key="4">
    <source>
        <dbReference type="ARBA" id="ARBA00022741"/>
    </source>
</evidence>
<organism evidence="9 10">
    <name type="scientific">Trametes pubescens</name>
    <name type="common">White-rot fungus</name>
    <dbReference type="NCBI Taxonomy" id="154538"/>
    <lineage>
        <taxon>Eukaryota</taxon>
        <taxon>Fungi</taxon>
        <taxon>Dikarya</taxon>
        <taxon>Basidiomycota</taxon>
        <taxon>Agaricomycotina</taxon>
        <taxon>Agaricomycetes</taxon>
        <taxon>Polyporales</taxon>
        <taxon>Polyporaceae</taxon>
        <taxon>Trametes</taxon>
    </lineage>
</organism>
<gene>
    <name evidence="9" type="ORF">TRAPUB_8923</name>
</gene>
<dbReference type="PANTHER" id="PTHR22988">
    <property type="entry name" value="MYOTONIC DYSTROPHY S/T KINASE-RELATED"/>
    <property type="match status" value="1"/>
</dbReference>
<dbReference type="InterPro" id="IPR000961">
    <property type="entry name" value="AGC-kinase_C"/>
</dbReference>
<dbReference type="InterPro" id="IPR050839">
    <property type="entry name" value="Rho-assoc_Ser/Thr_Kinase"/>
</dbReference>
<dbReference type="Gene3D" id="1.10.510.10">
    <property type="entry name" value="Transferase(Phosphotransferase) domain 1"/>
    <property type="match status" value="1"/>
</dbReference>
<dbReference type="GO" id="GO:0005524">
    <property type="term" value="F:ATP binding"/>
    <property type="evidence" value="ECO:0007669"/>
    <property type="project" value="UniProtKB-KW"/>
</dbReference>
<keyword evidence="5 9" id="KW-0418">Kinase</keyword>
<feature type="domain" description="AGC-kinase C-terminal" evidence="8">
    <location>
        <begin position="528"/>
        <end position="613"/>
    </location>
</feature>
<dbReference type="OMA" id="WQNIHRY"/>
<proteinExistence type="predicted"/>
<dbReference type="EC" id="2.7.11.1" evidence="1"/>
<accession>A0A1M2W413</accession>
<evidence type="ECO:0000256" key="2">
    <source>
        <dbReference type="ARBA" id="ARBA00022527"/>
    </source>
</evidence>
<evidence type="ECO:0000256" key="6">
    <source>
        <dbReference type="ARBA" id="ARBA00022840"/>
    </source>
</evidence>
<feature type="compositionally biased region" description="Polar residues" evidence="7">
    <location>
        <begin position="241"/>
        <end position="253"/>
    </location>
</feature>
<feature type="compositionally biased region" description="Basic and acidic residues" evidence="7">
    <location>
        <begin position="629"/>
        <end position="644"/>
    </location>
</feature>
<feature type="region of interest" description="Disordered" evidence="7">
    <location>
        <begin position="222"/>
        <end position="253"/>
    </location>
</feature>
<feature type="region of interest" description="Disordered" evidence="7">
    <location>
        <begin position="618"/>
        <end position="651"/>
    </location>
</feature>
<dbReference type="InterPro" id="IPR059233">
    <property type="entry name" value="MobB_NdrA/B/Cbk1"/>
</dbReference>
<dbReference type="EMBL" id="MNAD01000280">
    <property type="protein sequence ID" value="OJT14520.1"/>
    <property type="molecule type" value="Genomic_DNA"/>
</dbReference>
<sequence>MASPRRPLPTPPVSAPRNEWDSFYPHGAIPGGLPDMYPYGNPSSFIAPYPYHPANAPPAPSTPEYEAPSATLRGGTLLHKGFYDLLSLIPSIPSTPSPSRLFWPRAPSPDPEPIAGPRYEEIESNVPAAPKQPAPPTPPVAPALPRNLKARRISKDMVSKPTGFMYTNQARAINEVVSAMKPTPSDAPSPPPLRVVNGMSTTTSSIITTAARENVSFAAPVSPTFQPHSPTMQSPPSPTPAQLSPSLGLPGNSTIRWTAGLPVHPEHEQEDAAAMDPDKDLPEIPTPRPKKPITPSLATLEKAVAAKIYFENLYFPLFRHPPSREQRRVALEKEMAGMQMSEGHKENIRRRWRQNETEYLRERRRKVDVNAFVKLQTIGHDYEQQRLHLLHKHGIDLEESHGLGDGTRTKRLDRKEVERLMGGGDGQSGVFTWREKHRRKRHVTRQKILNWKQSLRFPSRPKVSHEAVNLMEQLLCEPEDRLGSQASSSVSRPNSMIVQARRSGFITPQGTMGSVDGAHLIKTHPWFRGVDWENIHRYPAPYRPELRSPEDTRHFDDDIPAEPLAPANGAAADATRDPLLRDKVHGGEILEVRKALAFAGFTHKSPRAISYVRADKAFDPEPDTYGQAEPERGRSAFREARDVGTGRAMSL</sequence>
<dbReference type="Gene3D" id="3.30.200.20">
    <property type="entry name" value="Phosphorylase Kinase, domain 1"/>
    <property type="match status" value="1"/>
</dbReference>
<evidence type="ECO:0000256" key="1">
    <source>
        <dbReference type="ARBA" id="ARBA00012513"/>
    </source>
</evidence>
<reference evidence="9 10" key="1">
    <citation type="submission" date="2016-10" db="EMBL/GenBank/DDBJ databases">
        <title>Genome sequence of the basidiomycete white-rot fungus Trametes pubescens.</title>
        <authorList>
            <person name="Makela M.R."/>
            <person name="Granchi Z."/>
            <person name="Peng M."/>
            <person name="De Vries R.P."/>
            <person name="Grigoriev I."/>
            <person name="Riley R."/>
            <person name="Hilden K."/>
        </authorList>
    </citation>
    <scope>NUCLEOTIDE SEQUENCE [LARGE SCALE GENOMIC DNA]</scope>
    <source>
        <strain evidence="9 10">FBCC735</strain>
    </source>
</reference>
<dbReference type="STRING" id="154538.A0A1M2W413"/>
<keyword evidence="6" id="KW-0067">ATP-binding</keyword>
<name>A0A1M2W413_TRAPU</name>
<dbReference type="SMART" id="SM00133">
    <property type="entry name" value="S_TK_X"/>
    <property type="match status" value="1"/>
</dbReference>
<dbReference type="OrthoDB" id="3638488at2759"/>
<evidence type="ECO:0000256" key="3">
    <source>
        <dbReference type="ARBA" id="ARBA00022679"/>
    </source>
</evidence>
<evidence type="ECO:0000313" key="10">
    <source>
        <dbReference type="Proteomes" id="UP000184267"/>
    </source>
</evidence>
<evidence type="ECO:0000256" key="7">
    <source>
        <dbReference type="SAM" id="MobiDB-lite"/>
    </source>
</evidence>
<evidence type="ECO:0000259" key="8">
    <source>
        <dbReference type="PROSITE" id="PS51285"/>
    </source>
</evidence>
<dbReference type="PROSITE" id="PS51285">
    <property type="entry name" value="AGC_KINASE_CTER"/>
    <property type="match status" value="1"/>
</dbReference>
<keyword evidence="2" id="KW-0723">Serine/threonine-protein kinase</keyword>
<dbReference type="CDD" id="cd21742">
    <property type="entry name" value="MobB_NDR_LATS-like"/>
    <property type="match status" value="1"/>
</dbReference>
<keyword evidence="3" id="KW-0808">Transferase</keyword>
<evidence type="ECO:0000256" key="5">
    <source>
        <dbReference type="ARBA" id="ARBA00022777"/>
    </source>
</evidence>
<keyword evidence="10" id="KW-1185">Reference proteome</keyword>
<comment type="caution">
    <text evidence="9">The sequence shown here is derived from an EMBL/GenBank/DDBJ whole genome shotgun (WGS) entry which is preliminary data.</text>
</comment>
<dbReference type="Proteomes" id="UP000184267">
    <property type="component" value="Unassembled WGS sequence"/>
</dbReference>
<keyword evidence="4" id="KW-0547">Nucleotide-binding</keyword>
<evidence type="ECO:0000313" key="9">
    <source>
        <dbReference type="EMBL" id="OJT14520.1"/>
    </source>
</evidence>
<protein>
    <recommendedName>
        <fullName evidence="1">non-specific serine/threonine protein kinase</fullName>
        <ecNumber evidence="1">2.7.11.1</ecNumber>
    </recommendedName>
</protein>
<dbReference type="AlphaFoldDB" id="A0A1M2W413"/>
<feature type="region of interest" description="Disordered" evidence="7">
    <location>
        <begin position="267"/>
        <end position="294"/>
    </location>
</feature>